<organism evidence="6 7">
    <name type="scientific">Pythium oligandrum</name>
    <name type="common">Mycoparasitic fungus</name>
    <dbReference type="NCBI Taxonomy" id="41045"/>
    <lineage>
        <taxon>Eukaryota</taxon>
        <taxon>Sar</taxon>
        <taxon>Stramenopiles</taxon>
        <taxon>Oomycota</taxon>
        <taxon>Peronosporomycetes</taxon>
        <taxon>Pythiales</taxon>
        <taxon>Pythiaceae</taxon>
        <taxon>Pythium</taxon>
    </lineage>
</organism>
<evidence type="ECO:0000259" key="4">
    <source>
        <dbReference type="Pfam" id="PF02678"/>
    </source>
</evidence>
<dbReference type="EMBL" id="SPLM01000037">
    <property type="protein sequence ID" value="TMW65576.1"/>
    <property type="molecule type" value="Genomic_DNA"/>
</dbReference>
<comment type="similarity">
    <text evidence="1 3">Belongs to the pirin family.</text>
</comment>
<dbReference type="CDD" id="cd02247">
    <property type="entry name" value="cupin_pirin_C"/>
    <property type="match status" value="1"/>
</dbReference>
<evidence type="ECO:0000313" key="7">
    <source>
        <dbReference type="Proteomes" id="UP000794436"/>
    </source>
</evidence>
<keyword evidence="7" id="KW-1185">Reference proteome</keyword>
<evidence type="ECO:0000256" key="2">
    <source>
        <dbReference type="PIRSR" id="PIRSR006232-1"/>
    </source>
</evidence>
<gene>
    <name evidence="6" type="ORF">Poli38472_008218</name>
</gene>
<dbReference type="OrthoDB" id="198735at2759"/>
<evidence type="ECO:0000313" key="6">
    <source>
        <dbReference type="EMBL" id="TMW65576.1"/>
    </source>
</evidence>
<dbReference type="InterPro" id="IPR014710">
    <property type="entry name" value="RmlC-like_jellyroll"/>
</dbReference>
<dbReference type="Pfam" id="PF02678">
    <property type="entry name" value="Pirin"/>
    <property type="match status" value="1"/>
</dbReference>
<dbReference type="AlphaFoldDB" id="A0A8K1CMX1"/>
<dbReference type="Pfam" id="PF05726">
    <property type="entry name" value="Pirin_C"/>
    <property type="match status" value="1"/>
</dbReference>
<feature type="binding site" evidence="2">
    <location>
        <position position="56"/>
    </location>
    <ligand>
        <name>Fe cation</name>
        <dbReference type="ChEBI" id="CHEBI:24875"/>
    </ligand>
</feature>
<evidence type="ECO:0008006" key="8">
    <source>
        <dbReference type="Google" id="ProtNLM"/>
    </source>
</evidence>
<feature type="domain" description="Pirin N-terminal" evidence="4">
    <location>
        <begin position="22"/>
        <end position="120"/>
    </location>
</feature>
<feature type="binding site" evidence="2">
    <location>
        <position position="103"/>
    </location>
    <ligand>
        <name>Fe cation</name>
        <dbReference type="ChEBI" id="CHEBI:24875"/>
    </ligand>
</feature>
<dbReference type="InterPro" id="IPR003829">
    <property type="entry name" value="Pirin_N_dom"/>
</dbReference>
<dbReference type="InterPro" id="IPR008778">
    <property type="entry name" value="Pirin_C_dom"/>
</dbReference>
<dbReference type="PANTHER" id="PTHR13903">
    <property type="entry name" value="PIRIN-RELATED"/>
    <property type="match status" value="1"/>
</dbReference>
<accession>A0A8K1CMX1</accession>
<dbReference type="PANTHER" id="PTHR13903:SF8">
    <property type="entry name" value="PIRIN"/>
    <property type="match status" value="1"/>
</dbReference>
<keyword evidence="2" id="KW-0479">Metal-binding</keyword>
<comment type="cofactor">
    <cofactor evidence="2">
        <name>Fe cation</name>
        <dbReference type="ChEBI" id="CHEBI:24875"/>
    </cofactor>
    <text evidence="2">Binds 1 Fe cation per subunit.</text>
</comment>
<proteinExistence type="inferred from homology"/>
<keyword evidence="2" id="KW-0408">Iron</keyword>
<name>A0A8K1CMX1_PYTOL</name>
<feature type="binding site" evidence="2">
    <location>
        <position position="105"/>
    </location>
    <ligand>
        <name>Fe cation</name>
        <dbReference type="ChEBI" id="CHEBI:24875"/>
    </ligand>
</feature>
<dbReference type="CDD" id="cd02909">
    <property type="entry name" value="cupin_pirin_N"/>
    <property type="match status" value="1"/>
</dbReference>
<feature type="domain" description="Pirin C-terminal" evidence="5">
    <location>
        <begin position="175"/>
        <end position="278"/>
    </location>
</feature>
<evidence type="ECO:0000256" key="1">
    <source>
        <dbReference type="ARBA" id="ARBA00008416"/>
    </source>
</evidence>
<dbReference type="InterPro" id="IPR011051">
    <property type="entry name" value="RmlC_Cupin_sf"/>
</dbReference>
<reference evidence="6" key="1">
    <citation type="submission" date="2019-03" db="EMBL/GenBank/DDBJ databases">
        <title>Long read genome sequence of the mycoparasitic Pythium oligandrum ATCC 38472 isolated from sugarbeet rhizosphere.</title>
        <authorList>
            <person name="Gaulin E."/>
        </authorList>
    </citation>
    <scope>NUCLEOTIDE SEQUENCE</scope>
    <source>
        <strain evidence="6">ATCC 38472_TT</strain>
    </source>
</reference>
<dbReference type="PIRSF" id="PIRSF006232">
    <property type="entry name" value="Pirin"/>
    <property type="match status" value="1"/>
</dbReference>
<evidence type="ECO:0000259" key="5">
    <source>
        <dbReference type="Pfam" id="PF05726"/>
    </source>
</evidence>
<dbReference type="InterPro" id="IPR012093">
    <property type="entry name" value="Pirin"/>
</dbReference>
<dbReference type="Proteomes" id="UP000794436">
    <property type="component" value="Unassembled WGS sequence"/>
</dbReference>
<protein>
    <recommendedName>
        <fullName evidence="8">Pirin</fullName>
    </recommendedName>
</protein>
<dbReference type="GO" id="GO:0046872">
    <property type="term" value="F:metal ion binding"/>
    <property type="evidence" value="ECO:0007669"/>
    <property type="project" value="UniProtKB-KW"/>
</dbReference>
<sequence>MFRSRQIALKFAAKEQSEGAGARVHRSIGTHKLRNLDPFLMLDEAQVGLPAAFPDHPHRGFETVSYILPWSKGFMLHEDFAGNKGELRPGDLQWMTAGRGILHSEVPGSTEKSHGLQLWINLPKARKMIPPRYQEVKQDTVPHVFDADNTIEAIVFAGEAFGKKGPIETEAPVTYIHFIMKKGAKLEYRIQEGHNAFLYTLKGEGECVGQKITPHEAVVLEVDGDGVEITTSNDDGVEFIMLSGQPLNEPIVQYGPFVMNTQEEIRQTFFDFQMGKNGFENAPTWVSENSKVLS</sequence>
<dbReference type="Gene3D" id="2.60.120.10">
    <property type="entry name" value="Jelly Rolls"/>
    <property type="match status" value="2"/>
</dbReference>
<feature type="binding site" evidence="2">
    <location>
        <position position="58"/>
    </location>
    <ligand>
        <name>Fe cation</name>
        <dbReference type="ChEBI" id="CHEBI:24875"/>
    </ligand>
</feature>
<evidence type="ECO:0000256" key="3">
    <source>
        <dbReference type="RuleBase" id="RU003457"/>
    </source>
</evidence>
<dbReference type="SUPFAM" id="SSF51182">
    <property type="entry name" value="RmlC-like cupins"/>
    <property type="match status" value="1"/>
</dbReference>
<comment type="caution">
    <text evidence="6">The sequence shown here is derived from an EMBL/GenBank/DDBJ whole genome shotgun (WGS) entry which is preliminary data.</text>
</comment>